<keyword evidence="10 15" id="KW-0234">DNA repair</keyword>
<dbReference type="EC" id="4.2.99.18" evidence="15"/>
<dbReference type="Pfam" id="PF01149">
    <property type="entry name" value="Fapy_DNA_glyco"/>
    <property type="match status" value="1"/>
</dbReference>
<feature type="domain" description="FPG-type" evidence="16">
    <location>
        <begin position="237"/>
        <end position="271"/>
    </location>
</feature>
<keyword evidence="8 15" id="KW-0862">Zinc</keyword>
<feature type="active site" description="Proton donor" evidence="15">
    <location>
        <position position="3"/>
    </location>
</feature>
<feature type="domain" description="Formamidopyrimidine-DNA glycosylase catalytic" evidence="17">
    <location>
        <begin position="2"/>
        <end position="113"/>
    </location>
</feature>
<dbReference type="InterPro" id="IPR020629">
    <property type="entry name" value="FPG_Glyclase"/>
</dbReference>
<feature type="active site" description="Proton donor; for delta-elimination activity" evidence="15">
    <location>
        <position position="261"/>
    </location>
</feature>
<dbReference type="InterPro" id="IPR010979">
    <property type="entry name" value="Ribosomal_uS13-like_H2TH"/>
</dbReference>
<keyword evidence="13 15" id="KW-0326">Glycosidase</keyword>
<comment type="caution">
    <text evidence="18">The sequence shown here is derived from an EMBL/GenBank/DDBJ whole genome shotgun (WGS) entry which is preliminary data.</text>
</comment>
<evidence type="ECO:0000256" key="13">
    <source>
        <dbReference type="ARBA" id="ARBA00023295"/>
    </source>
</evidence>
<evidence type="ECO:0000259" key="16">
    <source>
        <dbReference type="PROSITE" id="PS51066"/>
    </source>
</evidence>
<evidence type="ECO:0000256" key="1">
    <source>
        <dbReference type="ARBA" id="ARBA00001668"/>
    </source>
</evidence>
<keyword evidence="6 15" id="KW-0863">Zinc-finger</keyword>
<keyword evidence="12 15" id="KW-0511">Multifunctional enzyme</keyword>
<keyword evidence="5 15" id="KW-0227">DNA damage</keyword>
<dbReference type="PROSITE" id="PS51068">
    <property type="entry name" value="FPG_CAT"/>
    <property type="match status" value="1"/>
</dbReference>
<organism evidence="18 19">
    <name type="scientific">Legionella worsleiensis</name>
    <dbReference type="NCBI Taxonomy" id="45076"/>
    <lineage>
        <taxon>Bacteria</taxon>
        <taxon>Pseudomonadati</taxon>
        <taxon>Pseudomonadota</taxon>
        <taxon>Gammaproteobacteria</taxon>
        <taxon>Legionellales</taxon>
        <taxon>Legionellaceae</taxon>
        <taxon>Legionella</taxon>
    </lineage>
</organism>
<keyword evidence="4 15" id="KW-0479">Metal-binding</keyword>
<evidence type="ECO:0000256" key="12">
    <source>
        <dbReference type="ARBA" id="ARBA00023268"/>
    </source>
</evidence>
<reference evidence="18 19" key="1">
    <citation type="submission" date="2015-11" db="EMBL/GenBank/DDBJ databases">
        <title>Genomic analysis of 38 Legionella species identifies large and diverse effector repertoires.</title>
        <authorList>
            <person name="Burstein D."/>
            <person name="Amaro F."/>
            <person name="Zusman T."/>
            <person name="Lifshitz Z."/>
            <person name="Cohen O."/>
            <person name="Gilbert J.A."/>
            <person name="Pupko T."/>
            <person name="Shuman H.A."/>
            <person name="Segal G."/>
        </authorList>
    </citation>
    <scope>NUCLEOTIDE SEQUENCE [LARGE SCALE GENOMIC DNA]</scope>
    <source>
        <strain evidence="18 19">ATCC 49508</strain>
    </source>
</reference>
<dbReference type="CDD" id="cd08966">
    <property type="entry name" value="EcFpg-like_N"/>
    <property type="match status" value="1"/>
</dbReference>
<feature type="active site" description="Schiff-base intermediate with DNA" evidence="15">
    <location>
        <position position="2"/>
    </location>
</feature>
<evidence type="ECO:0000256" key="8">
    <source>
        <dbReference type="ARBA" id="ARBA00022833"/>
    </source>
</evidence>
<dbReference type="PANTHER" id="PTHR22993">
    <property type="entry name" value="FORMAMIDOPYRIMIDINE-DNA GLYCOSYLASE"/>
    <property type="match status" value="1"/>
</dbReference>
<dbReference type="GO" id="GO:0034039">
    <property type="term" value="F:8-oxo-7,8-dihydroguanine DNA N-glycosylase activity"/>
    <property type="evidence" value="ECO:0007669"/>
    <property type="project" value="TreeGrafter"/>
</dbReference>
<dbReference type="InterPro" id="IPR035937">
    <property type="entry name" value="FPG_N"/>
</dbReference>
<feature type="binding site" evidence="15">
    <location>
        <position position="152"/>
    </location>
    <ligand>
        <name>DNA</name>
        <dbReference type="ChEBI" id="CHEBI:16991"/>
    </ligand>
</feature>
<dbReference type="InterPro" id="IPR012319">
    <property type="entry name" value="FPG_cat"/>
</dbReference>
<dbReference type="EC" id="3.2.2.23" evidence="15"/>
<sequence>MPELPEVETTKQGILPHLEGQIIKGAHVRNASLRLPVPAQMNEWCLGKKILTVTRRAKYLIIHLNEGYLLIHLGMSGHLRVVPEGTQAQKHDHIDISLTNGFMLRYCDPRRFGLFVYTEDNPHQHSLLSHLGPEPLSEDFNPEYLSNKAQNKNQPVKSFIMNNDTVVGVGNIYASESLFLTGLHPLTPAKNLSKPQINDLTAHIKKILHSAITAGGTTLKDFYAFDGKPGYFRISLQVYGRKKQTCYRCSSLIDSILIAGRQSAFCPQCQPLVVLPE</sequence>
<name>A0A0W1AFA7_9GAMM</name>
<dbReference type="HAMAP" id="MF_00103">
    <property type="entry name" value="Fapy_DNA_glycosyl"/>
    <property type="match status" value="1"/>
</dbReference>
<dbReference type="AlphaFoldDB" id="A0A0W1AFA7"/>
<evidence type="ECO:0000256" key="11">
    <source>
        <dbReference type="ARBA" id="ARBA00023239"/>
    </source>
</evidence>
<feature type="binding site" evidence="15">
    <location>
        <position position="110"/>
    </location>
    <ligand>
        <name>DNA</name>
        <dbReference type="ChEBI" id="CHEBI:16991"/>
    </ligand>
</feature>
<dbReference type="FunFam" id="1.10.8.50:FF:000003">
    <property type="entry name" value="Formamidopyrimidine-DNA glycosylase"/>
    <property type="match status" value="1"/>
</dbReference>
<dbReference type="Gene3D" id="3.20.190.10">
    <property type="entry name" value="MutM-like, N-terminal"/>
    <property type="match status" value="1"/>
</dbReference>
<dbReference type="GO" id="GO:0140078">
    <property type="term" value="F:class I DNA-(apurinic or apyrimidinic site) endonuclease activity"/>
    <property type="evidence" value="ECO:0007669"/>
    <property type="project" value="UniProtKB-EC"/>
</dbReference>
<comment type="cofactor">
    <cofactor evidence="15">
        <name>Zn(2+)</name>
        <dbReference type="ChEBI" id="CHEBI:29105"/>
    </cofactor>
    <text evidence="15">Binds 1 zinc ion per subunit.</text>
</comment>
<keyword evidence="11 15" id="KW-0456">Lyase</keyword>
<dbReference type="FunFam" id="3.20.190.10:FF:000001">
    <property type="entry name" value="Formamidopyrimidine-DNA glycosylase"/>
    <property type="match status" value="1"/>
</dbReference>
<evidence type="ECO:0000259" key="17">
    <source>
        <dbReference type="PROSITE" id="PS51068"/>
    </source>
</evidence>
<dbReference type="RefSeq" id="WP_058493346.1">
    <property type="nucleotide sequence ID" value="NZ_CBCRUR010000011.1"/>
</dbReference>
<dbReference type="EMBL" id="LNZC01000012">
    <property type="protein sequence ID" value="KTD80055.1"/>
    <property type="molecule type" value="Genomic_DNA"/>
</dbReference>
<accession>A0A0W1AFA7</accession>
<evidence type="ECO:0000256" key="14">
    <source>
        <dbReference type="ARBA" id="ARBA00044632"/>
    </source>
</evidence>
<comment type="function">
    <text evidence="15">Involved in base excision repair of DNA damaged by oxidation or by mutagenic agents. Acts as DNA glycosylase that recognizes and removes damaged bases. Has a preference for oxidized purines, such as 7,8-dihydro-8-oxoguanine (8-oxoG). Has AP (apurinic/apyrimidinic) lyase activity and introduces nicks in the DNA strand. Cleaves the DNA backbone by beta-delta elimination to generate a single-strand break at the site of the removed base with both 3'- and 5'-phosphates.</text>
</comment>
<evidence type="ECO:0000256" key="6">
    <source>
        <dbReference type="ARBA" id="ARBA00022771"/>
    </source>
</evidence>
<dbReference type="InterPro" id="IPR000214">
    <property type="entry name" value="Znf_DNA_glyclase/AP_lyase"/>
</dbReference>
<dbReference type="PATRIC" id="fig|45076.6.peg.1699"/>
<dbReference type="Pfam" id="PF06831">
    <property type="entry name" value="H2TH"/>
    <property type="match status" value="1"/>
</dbReference>
<comment type="subunit">
    <text evidence="3 15">Monomer.</text>
</comment>
<evidence type="ECO:0000256" key="5">
    <source>
        <dbReference type="ARBA" id="ARBA00022763"/>
    </source>
</evidence>
<dbReference type="GO" id="GO:0008270">
    <property type="term" value="F:zinc ion binding"/>
    <property type="evidence" value="ECO:0007669"/>
    <property type="project" value="UniProtKB-UniRule"/>
</dbReference>
<evidence type="ECO:0000313" key="19">
    <source>
        <dbReference type="Proteomes" id="UP000054662"/>
    </source>
</evidence>
<keyword evidence="7 15" id="KW-0378">Hydrolase</keyword>
<evidence type="ECO:0000256" key="9">
    <source>
        <dbReference type="ARBA" id="ARBA00023125"/>
    </source>
</evidence>
<dbReference type="PROSITE" id="PS51066">
    <property type="entry name" value="ZF_FPG_2"/>
    <property type="match status" value="1"/>
</dbReference>
<dbReference type="SUPFAM" id="SSF57716">
    <property type="entry name" value="Glucocorticoid receptor-like (DNA-binding domain)"/>
    <property type="match status" value="1"/>
</dbReference>
<keyword evidence="19" id="KW-1185">Reference proteome</keyword>
<dbReference type="SUPFAM" id="SSF81624">
    <property type="entry name" value="N-terminal domain of MutM-like DNA repair proteins"/>
    <property type="match status" value="1"/>
</dbReference>
<feature type="binding site" evidence="15">
    <location>
        <position position="91"/>
    </location>
    <ligand>
        <name>DNA</name>
        <dbReference type="ChEBI" id="CHEBI:16991"/>
    </ligand>
</feature>
<dbReference type="SMART" id="SM00898">
    <property type="entry name" value="Fapy_DNA_glyco"/>
    <property type="match status" value="1"/>
</dbReference>
<gene>
    <name evidence="15 18" type="primary">mutM</name>
    <name evidence="15" type="synonym">fpg</name>
    <name evidence="18" type="ORF">Lwor_1569</name>
</gene>
<evidence type="ECO:0000256" key="4">
    <source>
        <dbReference type="ARBA" id="ARBA00022723"/>
    </source>
</evidence>
<dbReference type="NCBIfam" id="NF002211">
    <property type="entry name" value="PRK01103.1"/>
    <property type="match status" value="1"/>
</dbReference>
<evidence type="ECO:0000256" key="3">
    <source>
        <dbReference type="ARBA" id="ARBA00011245"/>
    </source>
</evidence>
<dbReference type="GO" id="GO:0003684">
    <property type="term" value="F:damaged DNA binding"/>
    <property type="evidence" value="ECO:0007669"/>
    <property type="project" value="InterPro"/>
</dbReference>
<keyword evidence="9 15" id="KW-0238">DNA-binding</keyword>
<dbReference type="GO" id="GO:0006284">
    <property type="term" value="P:base-excision repair"/>
    <property type="evidence" value="ECO:0007669"/>
    <property type="project" value="InterPro"/>
</dbReference>
<dbReference type="SMART" id="SM01232">
    <property type="entry name" value="H2TH"/>
    <property type="match status" value="1"/>
</dbReference>
<evidence type="ECO:0000313" key="18">
    <source>
        <dbReference type="EMBL" id="KTD80055.1"/>
    </source>
</evidence>
<evidence type="ECO:0000256" key="7">
    <source>
        <dbReference type="ARBA" id="ARBA00022801"/>
    </source>
</evidence>
<dbReference type="NCBIfam" id="TIGR00577">
    <property type="entry name" value="fpg"/>
    <property type="match status" value="1"/>
</dbReference>
<dbReference type="SUPFAM" id="SSF46946">
    <property type="entry name" value="S13-like H2TH domain"/>
    <property type="match status" value="1"/>
</dbReference>
<proteinExistence type="inferred from homology"/>
<dbReference type="Gene3D" id="1.10.8.50">
    <property type="match status" value="1"/>
</dbReference>
<feature type="active site" description="Proton donor; for beta-elimination activity" evidence="15">
    <location>
        <position position="58"/>
    </location>
</feature>
<comment type="catalytic activity">
    <reaction evidence="1 15">
        <text>Hydrolysis of DNA containing ring-opened 7-methylguanine residues, releasing 2,6-diamino-4-hydroxy-5-(N-methyl)formamidopyrimidine.</text>
        <dbReference type="EC" id="3.2.2.23"/>
    </reaction>
</comment>
<evidence type="ECO:0000256" key="10">
    <source>
        <dbReference type="ARBA" id="ARBA00023204"/>
    </source>
</evidence>
<protein>
    <recommendedName>
        <fullName evidence="15">Formamidopyrimidine-DNA glycosylase</fullName>
        <shortName evidence="15">Fapy-DNA glycosylase</shortName>
        <ecNumber evidence="15">3.2.2.23</ecNumber>
    </recommendedName>
    <alternativeName>
        <fullName evidence="15">DNA-(apurinic or apyrimidinic site) lyase MutM</fullName>
        <shortName evidence="15">AP lyase MutM</shortName>
        <ecNumber evidence="15">4.2.99.18</ecNumber>
    </alternativeName>
</protein>
<dbReference type="Proteomes" id="UP000054662">
    <property type="component" value="Unassembled WGS sequence"/>
</dbReference>
<evidence type="ECO:0000256" key="15">
    <source>
        <dbReference type="HAMAP-Rule" id="MF_00103"/>
    </source>
</evidence>
<evidence type="ECO:0000256" key="2">
    <source>
        <dbReference type="ARBA" id="ARBA00009409"/>
    </source>
</evidence>
<dbReference type="InterPro" id="IPR015886">
    <property type="entry name" value="H2TH_FPG"/>
</dbReference>
<dbReference type="STRING" id="45076.Lwor_1569"/>
<dbReference type="OrthoDB" id="9800855at2"/>
<dbReference type="PANTHER" id="PTHR22993:SF9">
    <property type="entry name" value="FORMAMIDOPYRIMIDINE-DNA GLYCOSYLASE"/>
    <property type="match status" value="1"/>
</dbReference>
<comment type="catalytic activity">
    <reaction evidence="14 15">
        <text>2'-deoxyribonucleotide-(2'-deoxyribose 5'-phosphate)-2'-deoxyribonucleotide-DNA = a 3'-end 2'-deoxyribonucleotide-(2,3-dehydro-2,3-deoxyribose 5'-phosphate)-DNA + a 5'-end 5'-phospho-2'-deoxyribonucleoside-DNA + H(+)</text>
        <dbReference type="Rhea" id="RHEA:66592"/>
        <dbReference type="Rhea" id="RHEA-COMP:13180"/>
        <dbReference type="Rhea" id="RHEA-COMP:16897"/>
        <dbReference type="Rhea" id="RHEA-COMP:17067"/>
        <dbReference type="ChEBI" id="CHEBI:15378"/>
        <dbReference type="ChEBI" id="CHEBI:136412"/>
        <dbReference type="ChEBI" id="CHEBI:157695"/>
        <dbReference type="ChEBI" id="CHEBI:167181"/>
        <dbReference type="EC" id="4.2.99.18"/>
    </reaction>
</comment>
<comment type="similarity">
    <text evidence="2 15">Belongs to the FPG family.</text>
</comment>